<protein>
    <submittedName>
        <fullName evidence="2">(pine wood nematode) hypothetical protein</fullName>
    </submittedName>
</protein>
<reference evidence="6" key="1">
    <citation type="submission" date="2016-11" db="UniProtKB">
        <authorList>
            <consortium name="WormBaseParasite"/>
        </authorList>
    </citation>
    <scope>IDENTIFICATION</scope>
</reference>
<dbReference type="Proteomes" id="UP000095284">
    <property type="component" value="Unplaced"/>
</dbReference>
<organism evidence="4 6">
    <name type="scientific">Bursaphelenchus xylophilus</name>
    <name type="common">Pinewood nematode worm</name>
    <name type="synonym">Aphelenchoides xylophilus</name>
    <dbReference type="NCBI Taxonomy" id="6326"/>
    <lineage>
        <taxon>Eukaryota</taxon>
        <taxon>Metazoa</taxon>
        <taxon>Ecdysozoa</taxon>
        <taxon>Nematoda</taxon>
        <taxon>Chromadorea</taxon>
        <taxon>Rhabditida</taxon>
        <taxon>Tylenchina</taxon>
        <taxon>Tylenchomorpha</taxon>
        <taxon>Aphelenchoidea</taxon>
        <taxon>Aphelenchoididae</taxon>
        <taxon>Bursaphelenchus</taxon>
    </lineage>
</organism>
<reference evidence="3" key="2">
    <citation type="submission" date="2020-08" db="EMBL/GenBank/DDBJ databases">
        <authorList>
            <person name="Kikuchi T."/>
        </authorList>
    </citation>
    <scope>NUCLEOTIDE SEQUENCE</scope>
    <source>
        <strain evidence="2">Ka4C1</strain>
    </source>
</reference>
<dbReference type="WBParaSite" id="BXY_0608100.1">
    <property type="protein sequence ID" value="BXY_0608100.1"/>
    <property type="gene ID" value="BXY_0608100"/>
</dbReference>
<keyword evidence="5" id="KW-1185">Reference proteome</keyword>
<sequence length="570" mass="63081">MTSPDLPYLYTALIFRLIHPICDMAPATTTTHDEAVQSNIQPTKPLQRDAYIDCTLSKDDAVDRSTATSLRSWADRSTSVSHAKDSPILSIKKSNVDCGITTEKILQNNATTSVDIQADDKSVNTSIQEDVSQPNQNEKVSKSDFSINTAKISSNDATTSISFDEKEDKGCCTSIKENIEKATGTRSFEFDTIVNEGKKKVEKVDFCGETDAKNWADVSIDAGIESYDKSACTSIRENHETGVGTERVEVNNRSMETSEIYYWRGESSRCVQTMFPEDLDEAGHTIDADTRRKLFSKANQGYSFEEHLSNHDASMQYSLSELDVCETGVQTLLSTNDLKAMEENAARSKSAAAMIKITKNDSTTSLDGSDEMLFSKKDAVTKQDLIIQTDDSYLKIARRLDEYRTNRSQGISVYTVGQTSPSHRRKNSRFLSTGSGFARRRSSRSPRVPRFPRNAATTPVDEEMTTRPGLLEPSDIVASTSTGVGRSDDDISEYSEVSESEYKATKSSYSYSEHKSSISATSNLLSVAQSAKKSSEKSKRNVSWRPKLLSRASTSSLFGNEEKKSVKPDK</sequence>
<dbReference type="EMBL" id="CAJFDI010000003">
    <property type="protein sequence ID" value="CAD5220475.1"/>
    <property type="molecule type" value="Genomic_DNA"/>
</dbReference>
<feature type="region of interest" description="Disordered" evidence="1">
    <location>
        <begin position="125"/>
        <end position="144"/>
    </location>
</feature>
<accession>A0A1I7RZB1</accession>
<gene>
    <name evidence="2" type="ORF">BXYJ_LOCUS6197</name>
</gene>
<feature type="compositionally biased region" description="Acidic residues" evidence="1">
    <location>
        <begin position="490"/>
        <end position="499"/>
    </location>
</feature>
<evidence type="ECO:0000256" key="1">
    <source>
        <dbReference type="SAM" id="MobiDB-lite"/>
    </source>
</evidence>
<evidence type="ECO:0000313" key="4">
    <source>
        <dbReference type="Proteomes" id="UP000095284"/>
    </source>
</evidence>
<dbReference type="Proteomes" id="UP000659654">
    <property type="component" value="Unassembled WGS sequence"/>
</dbReference>
<evidence type="ECO:0000313" key="2">
    <source>
        <dbReference type="EMBL" id="CAD5220475.1"/>
    </source>
</evidence>
<dbReference type="EMBL" id="CAJFCV020000003">
    <property type="protein sequence ID" value="CAG9106659.1"/>
    <property type="molecule type" value="Genomic_DNA"/>
</dbReference>
<dbReference type="AlphaFoldDB" id="A0A1I7RZB1"/>
<proteinExistence type="predicted"/>
<evidence type="ECO:0000313" key="6">
    <source>
        <dbReference type="WBParaSite" id="BXY_0608100.1"/>
    </source>
</evidence>
<name>A0A1I7RZB1_BURXY</name>
<dbReference type="OrthoDB" id="297496at2759"/>
<evidence type="ECO:0000313" key="3">
    <source>
        <dbReference type="EMBL" id="CAG9106659.1"/>
    </source>
</evidence>
<feature type="compositionally biased region" description="Polar residues" evidence="1">
    <location>
        <begin position="520"/>
        <end position="529"/>
    </location>
</feature>
<feature type="region of interest" description="Disordered" evidence="1">
    <location>
        <begin position="415"/>
        <end position="547"/>
    </location>
</feature>
<dbReference type="Proteomes" id="UP000582659">
    <property type="component" value="Unassembled WGS sequence"/>
</dbReference>
<evidence type="ECO:0000313" key="5">
    <source>
        <dbReference type="Proteomes" id="UP000659654"/>
    </source>
</evidence>